<accession>A0A7V4G9U0</accession>
<evidence type="ECO:0000313" key="1">
    <source>
        <dbReference type="EMBL" id="HGS06023.1"/>
    </source>
</evidence>
<reference evidence="1" key="1">
    <citation type="journal article" date="2020" name="mSystems">
        <title>Genome- and Community-Level Interaction Insights into Carbon Utilization and Element Cycling Functions of Hydrothermarchaeota in Hydrothermal Sediment.</title>
        <authorList>
            <person name="Zhou Z."/>
            <person name="Liu Y."/>
            <person name="Xu W."/>
            <person name="Pan J."/>
            <person name="Luo Z.H."/>
            <person name="Li M."/>
        </authorList>
    </citation>
    <scope>NUCLEOTIDE SEQUENCE [LARGE SCALE GENOMIC DNA]</scope>
    <source>
        <strain evidence="1">SpSt-548</strain>
    </source>
</reference>
<sequence length="95" mass="11115">MDPKKMGKQMLDFYKTTFDNSFAAMMMLQEQMERMANLYWGQMANVPDEVKKGVAEWTKSYKKNCEDFKKMMDDSFKKLEAFLGEAEKAEKAKTA</sequence>
<dbReference type="EMBL" id="DSXI01000587">
    <property type="protein sequence ID" value="HGS06023.1"/>
    <property type="molecule type" value="Genomic_DNA"/>
</dbReference>
<comment type="caution">
    <text evidence="1">The sequence shown here is derived from an EMBL/GenBank/DDBJ whole genome shotgun (WGS) entry which is preliminary data.</text>
</comment>
<name>A0A7V4G9U0_9BACT</name>
<gene>
    <name evidence="1" type="ORF">ENT08_09900</name>
</gene>
<dbReference type="AlphaFoldDB" id="A0A7V4G9U0"/>
<proteinExistence type="predicted"/>
<protein>
    <submittedName>
        <fullName evidence="1">Uncharacterized protein</fullName>
    </submittedName>
</protein>
<organism evidence="1">
    <name type="scientific">Desulfobacca acetoxidans</name>
    <dbReference type="NCBI Taxonomy" id="60893"/>
    <lineage>
        <taxon>Bacteria</taxon>
        <taxon>Pseudomonadati</taxon>
        <taxon>Thermodesulfobacteriota</taxon>
        <taxon>Desulfobaccia</taxon>
        <taxon>Desulfobaccales</taxon>
        <taxon>Desulfobaccaceae</taxon>
        <taxon>Desulfobacca</taxon>
    </lineage>
</organism>